<evidence type="ECO:0000313" key="7">
    <source>
        <dbReference type="EMBL" id="SFS85266.1"/>
    </source>
</evidence>
<keyword evidence="8" id="KW-1185">Reference proteome</keyword>
<keyword evidence="4" id="KW-0233">DNA recombination</keyword>
<evidence type="ECO:0000313" key="8">
    <source>
        <dbReference type="Proteomes" id="UP000198788"/>
    </source>
</evidence>
<proteinExistence type="inferred from homology"/>
<dbReference type="Gene3D" id="1.10.150.130">
    <property type="match status" value="1"/>
</dbReference>
<dbReference type="PANTHER" id="PTHR30349">
    <property type="entry name" value="PHAGE INTEGRASE-RELATED"/>
    <property type="match status" value="1"/>
</dbReference>
<dbReference type="PROSITE" id="PS51898">
    <property type="entry name" value="TYR_RECOMBINASE"/>
    <property type="match status" value="1"/>
</dbReference>
<sequence>MANVRKITHPRRKDGSTKTSWRATWTAPDGKRQSKNFPRKAEADAWLRDVGAGRVGGSSAMTVSELAAAHMRYFDSLVKAGEREAVTLDGYQTVSSIHLAADPGFARRRLCDLTAPSIQTFLDETFARTGSADLATRVRRTLVTWCKFGMRRGWLHTNPAQACVVERTRRTSDEEGDGFNLPDKATLAALIAAAGQGPHAARDTAVVRLLMFGGLRISELLGLADDALVLKPKGATVRVRERLQRRHRTLGPPKSAKARRDVPVGEAAALAVRAWRLARGPVRAFSHRNGQLQMVRASGRLFPAPDGGHVWFYDDFINGCWLPLMRRAELVEMLPDSKSKNRPVTAFSPHTLRHVAASLWIAQGLSPKKVQDLLGHSTIQLTMDLYGHLWSDPDADDALAQASERLIANP</sequence>
<evidence type="ECO:0000259" key="6">
    <source>
        <dbReference type="PROSITE" id="PS51898"/>
    </source>
</evidence>
<dbReference type="InterPro" id="IPR010998">
    <property type="entry name" value="Integrase_recombinase_N"/>
</dbReference>
<dbReference type="InterPro" id="IPR011010">
    <property type="entry name" value="DNA_brk_join_enz"/>
</dbReference>
<dbReference type="SUPFAM" id="SSF56349">
    <property type="entry name" value="DNA breaking-rejoining enzymes"/>
    <property type="match status" value="1"/>
</dbReference>
<gene>
    <name evidence="7" type="ORF">SAMN05192570_3044</name>
</gene>
<dbReference type="RefSeq" id="WP_092312769.1">
    <property type="nucleotide sequence ID" value="NZ_FOZV01000008.1"/>
</dbReference>
<evidence type="ECO:0000256" key="4">
    <source>
        <dbReference type="ARBA" id="ARBA00023172"/>
    </source>
</evidence>
<dbReference type="GO" id="GO:0006310">
    <property type="term" value="P:DNA recombination"/>
    <property type="evidence" value="ECO:0007669"/>
    <property type="project" value="UniProtKB-KW"/>
</dbReference>
<dbReference type="Pfam" id="PF00589">
    <property type="entry name" value="Phage_integrase"/>
    <property type="match status" value="1"/>
</dbReference>
<dbReference type="PANTHER" id="PTHR30349:SF64">
    <property type="entry name" value="PROPHAGE INTEGRASE INTD-RELATED"/>
    <property type="match status" value="1"/>
</dbReference>
<reference evidence="8" key="1">
    <citation type="submission" date="2016-10" db="EMBL/GenBank/DDBJ databases">
        <authorList>
            <person name="Varghese N."/>
            <person name="Submissions S."/>
        </authorList>
    </citation>
    <scope>NUCLEOTIDE SEQUENCE [LARGE SCALE GENOMIC DNA]</scope>
    <source>
        <strain evidence="8">CGMCC 1.10683</strain>
    </source>
</reference>
<name>A0A1I6T7S6_9CAUL</name>
<evidence type="ECO:0000256" key="5">
    <source>
        <dbReference type="SAM" id="MobiDB-lite"/>
    </source>
</evidence>
<feature type="compositionally biased region" description="Basic residues" evidence="5">
    <location>
        <begin position="1"/>
        <end position="12"/>
    </location>
</feature>
<dbReference type="InterPro" id="IPR013762">
    <property type="entry name" value="Integrase-like_cat_sf"/>
</dbReference>
<dbReference type="STRING" id="871741.SAMN05192570_3044"/>
<feature type="domain" description="Tyr recombinase" evidence="6">
    <location>
        <begin position="165"/>
        <end position="401"/>
    </location>
</feature>
<comment type="similarity">
    <text evidence="1">Belongs to the 'phage' integrase family.</text>
</comment>
<evidence type="ECO:0000256" key="1">
    <source>
        <dbReference type="ARBA" id="ARBA00008857"/>
    </source>
</evidence>
<dbReference type="InterPro" id="IPR050090">
    <property type="entry name" value="Tyrosine_recombinase_XerCD"/>
</dbReference>
<evidence type="ECO:0000256" key="3">
    <source>
        <dbReference type="ARBA" id="ARBA00023125"/>
    </source>
</evidence>
<dbReference type="CDD" id="cd01189">
    <property type="entry name" value="INT_ICEBs1_C_like"/>
    <property type="match status" value="1"/>
</dbReference>
<dbReference type="Proteomes" id="UP000198788">
    <property type="component" value="Unassembled WGS sequence"/>
</dbReference>
<dbReference type="EMBL" id="FOZV01000008">
    <property type="protein sequence ID" value="SFS85266.1"/>
    <property type="molecule type" value="Genomic_DNA"/>
</dbReference>
<protein>
    <submittedName>
        <fullName evidence="7">Site-specific recombinase XerD</fullName>
    </submittedName>
</protein>
<keyword evidence="2" id="KW-0229">DNA integration</keyword>
<dbReference type="AlphaFoldDB" id="A0A1I6T7S6"/>
<dbReference type="Gene3D" id="1.10.443.10">
    <property type="entry name" value="Intergrase catalytic core"/>
    <property type="match status" value="1"/>
</dbReference>
<keyword evidence="3" id="KW-0238">DNA-binding</keyword>
<organism evidence="7 8">
    <name type="scientific">Brevundimonas viscosa</name>
    <dbReference type="NCBI Taxonomy" id="871741"/>
    <lineage>
        <taxon>Bacteria</taxon>
        <taxon>Pseudomonadati</taxon>
        <taxon>Pseudomonadota</taxon>
        <taxon>Alphaproteobacteria</taxon>
        <taxon>Caulobacterales</taxon>
        <taxon>Caulobacteraceae</taxon>
        <taxon>Brevundimonas</taxon>
    </lineage>
</organism>
<accession>A0A1I6T7S6</accession>
<dbReference type="GO" id="GO:0003677">
    <property type="term" value="F:DNA binding"/>
    <property type="evidence" value="ECO:0007669"/>
    <property type="project" value="UniProtKB-KW"/>
</dbReference>
<feature type="region of interest" description="Disordered" evidence="5">
    <location>
        <begin position="1"/>
        <end position="38"/>
    </location>
</feature>
<dbReference type="InterPro" id="IPR002104">
    <property type="entry name" value="Integrase_catalytic"/>
</dbReference>
<dbReference type="GO" id="GO:0015074">
    <property type="term" value="P:DNA integration"/>
    <property type="evidence" value="ECO:0007669"/>
    <property type="project" value="UniProtKB-KW"/>
</dbReference>
<dbReference type="OrthoDB" id="9785687at2"/>
<evidence type="ECO:0000256" key="2">
    <source>
        <dbReference type="ARBA" id="ARBA00022908"/>
    </source>
</evidence>